<dbReference type="PANTHER" id="PTHR13194:SF19">
    <property type="entry name" value="NAD(P)-BINDING ROSSMANN-FOLD SUPERFAMILY PROTEIN"/>
    <property type="match status" value="1"/>
</dbReference>
<evidence type="ECO:0000256" key="1">
    <source>
        <dbReference type="ARBA" id="ARBA00007884"/>
    </source>
</evidence>
<feature type="region of interest" description="Disordered" evidence="2">
    <location>
        <begin position="32"/>
        <end position="63"/>
    </location>
</feature>
<name>A0A553HWK2_9PEZI</name>
<evidence type="ECO:0000259" key="3">
    <source>
        <dbReference type="Pfam" id="PF08547"/>
    </source>
</evidence>
<gene>
    <name evidence="4" type="ORF">FHL15_006720</name>
</gene>
<dbReference type="InterPro" id="IPR008979">
    <property type="entry name" value="Galactose-bd-like_sf"/>
</dbReference>
<dbReference type="GO" id="GO:0010257">
    <property type="term" value="P:NADH dehydrogenase complex assembly"/>
    <property type="evidence" value="ECO:0007669"/>
    <property type="project" value="TreeGrafter"/>
</dbReference>
<evidence type="ECO:0000256" key="2">
    <source>
        <dbReference type="SAM" id="MobiDB-lite"/>
    </source>
</evidence>
<sequence>MAAYGEDLGSVTRITAPRQFEAVNAAVSRPRTGTVVARDPHSTASGNSTASIEPHGQPLGQDETIRFRDDPPFHAPVISIGKRHLYHGVLRFRDMTLSKPDTYLFGGDKPWLAEDWVASDDRVRGGKSQSYLDYTSESKEAVRFHGELDITALGGAGFASERSPDPQHWDLSSFQGLRLAIGKGDGKKYTLIVKDEILPKRPDGREQSTVSWEYDFLGTGTELDIPWQDLTPTYRGKPKPDAKPLDHGNIKRISIMMRSFFGEQEGPFDLEVQHIAAVMFQRQPDPKI</sequence>
<accession>A0A553HWK2</accession>
<comment type="caution">
    <text evidence="4">The sequence shown here is derived from an EMBL/GenBank/DDBJ whole genome shotgun (WGS) entry which is preliminary data.</text>
</comment>
<dbReference type="PANTHER" id="PTHR13194">
    <property type="entry name" value="COMPLEX I INTERMEDIATE-ASSOCIATED PROTEIN 30"/>
    <property type="match status" value="1"/>
</dbReference>
<evidence type="ECO:0000313" key="5">
    <source>
        <dbReference type="Proteomes" id="UP000319160"/>
    </source>
</evidence>
<protein>
    <recommendedName>
        <fullName evidence="3">NADH:ubiquinone oxidoreductase intermediate-associated protein 30 domain-containing protein</fullName>
    </recommendedName>
</protein>
<evidence type="ECO:0000313" key="4">
    <source>
        <dbReference type="EMBL" id="TRX92334.1"/>
    </source>
</evidence>
<proteinExistence type="inferred from homology"/>
<dbReference type="OrthoDB" id="426386at2759"/>
<dbReference type="GO" id="GO:0051082">
    <property type="term" value="F:unfolded protein binding"/>
    <property type="evidence" value="ECO:0007669"/>
    <property type="project" value="TreeGrafter"/>
</dbReference>
<organism evidence="4 5">
    <name type="scientific">Xylaria flabelliformis</name>
    <dbReference type="NCBI Taxonomy" id="2512241"/>
    <lineage>
        <taxon>Eukaryota</taxon>
        <taxon>Fungi</taxon>
        <taxon>Dikarya</taxon>
        <taxon>Ascomycota</taxon>
        <taxon>Pezizomycotina</taxon>
        <taxon>Sordariomycetes</taxon>
        <taxon>Xylariomycetidae</taxon>
        <taxon>Xylariales</taxon>
        <taxon>Xylariaceae</taxon>
        <taxon>Xylaria</taxon>
    </lineage>
</organism>
<dbReference type="Proteomes" id="UP000319160">
    <property type="component" value="Unassembled WGS sequence"/>
</dbReference>
<dbReference type="InterPro" id="IPR013857">
    <property type="entry name" value="NADH-UbQ_OxRdtase-assoc_prot30"/>
</dbReference>
<dbReference type="STRING" id="2512241.A0A553HWK2"/>
<dbReference type="EMBL" id="VFLP01000037">
    <property type="protein sequence ID" value="TRX92334.1"/>
    <property type="molecule type" value="Genomic_DNA"/>
</dbReference>
<dbReference type="AlphaFoldDB" id="A0A553HWK2"/>
<feature type="compositionally biased region" description="Polar residues" evidence="2">
    <location>
        <begin position="42"/>
        <end position="51"/>
    </location>
</feature>
<dbReference type="SUPFAM" id="SSF49785">
    <property type="entry name" value="Galactose-binding domain-like"/>
    <property type="match status" value="1"/>
</dbReference>
<comment type="similarity">
    <text evidence="1">Belongs to the CIA30 family.</text>
</comment>
<keyword evidence="5" id="KW-1185">Reference proteome</keyword>
<dbReference type="Pfam" id="PF08547">
    <property type="entry name" value="CIA30"/>
    <property type="match status" value="1"/>
</dbReference>
<reference evidence="5" key="1">
    <citation type="submission" date="2019-06" db="EMBL/GenBank/DDBJ databases">
        <title>Draft genome sequence of the griseofulvin-producing fungus Xylaria cubensis strain G536.</title>
        <authorList>
            <person name="Mead M.E."/>
            <person name="Raja H.A."/>
            <person name="Steenwyk J.L."/>
            <person name="Knowles S.L."/>
            <person name="Oberlies N.H."/>
            <person name="Rokas A."/>
        </authorList>
    </citation>
    <scope>NUCLEOTIDE SEQUENCE [LARGE SCALE GENOMIC DNA]</scope>
    <source>
        <strain evidence="5">G536</strain>
    </source>
</reference>
<dbReference type="InterPro" id="IPR039131">
    <property type="entry name" value="NDUFAF1"/>
</dbReference>
<feature type="domain" description="NADH:ubiquinone oxidoreductase intermediate-associated protein 30" evidence="3">
    <location>
        <begin position="113"/>
        <end position="272"/>
    </location>
</feature>